<evidence type="ECO:0000313" key="13">
    <source>
        <dbReference type="Proteomes" id="UP000658997"/>
    </source>
</evidence>
<keyword evidence="8" id="KW-0539">Nucleus</keyword>
<dbReference type="InterPro" id="IPR047021">
    <property type="entry name" value="REXO1/3/4-like"/>
</dbReference>
<evidence type="ECO:0000259" key="11">
    <source>
        <dbReference type="SMART" id="SM00479"/>
    </source>
</evidence>
<evidence type="ECO:0000256" key="3">
    <source>
        <dbReference type="ARBA" id="ARBA00016937"/>
    </source>
</evidence>
<dbReference type="InterPro" id="IPR037431">
    <property type="entry name" value="REX4_DEDDh_dom"/>
</dbReference>
<dbReference type="InterPro" id="IPR013520">
    <property type="entry name" value="Ribonucl_H"/>
</dbReference>
<feature type="compositionally biased region" description="Polar residues" evidence="10">
    <location>
        <begin position="282"/>
        <end position="310"/>
    </location>
</feature>
<dbReference type="Gene3D" id="3.30.420.10">
    <property type="entry name" value="Ribonuclease H-like superfamily/Ribonuclease H"/>
    <property type="match status" value="1"/>
</dbReference>
<reference evidence="12" key="1">
    <citation type="submission" date="2018-08" db="EMBL/GenBank/DDBJ databases">
        <authorList>
            <person name="Guldener U."/>
        </authorList>
    </citation>
    <scope>NUCLEOTIDE SEQUENCE</scope>
    <source>
        <strain evidence="12">UB2</strain>
    </source>
</reference>
<evidence type="ECO:0000256" key="6">
    <source>
        <dbReference type="ARBA" id="ARBA00022801"/>
    </source>
</evidence>
<evidence type="ECO:0000256" key="4">
    <source>
        <dbReference type="ARBA" id="ARBA00022552"/>
    </source>
</evidence>
<dbReference type="PANTHER" id="PTHR12801:SF45">
    <property type="entry name" value="RNA EXONUCLEASE 4"/>
    <property type="match status" value="1"/>
</dbReference>
<evidence type="ECO:0000256" key="5">
    <source>
        <dbReference type="ARBA" id="ARBA00022722"/>
    </source>
</evidence>
<gene>
    <name evidence="12" type="ORF">UBRO2_03357</name>
</gene>
<evidence type="ECO:0000256" key="7">
    <source>
        <dbReference type="ARBA" id="ARBA00022839"/>
    </source>
</evidence>
<protein>
    <recommendedName>
        <fullName evidence="3">RNA exonuclease 4</fullName>
    </recommendedName>
</protein>
<dbReference type="InterPro" id="IPR036397">
    <property type="entry name" value="RNaseH_sf"/>
</dbReference>
<dbReference type="EMBL" id="ULHB01000062">
    <property type="protein sequence ID" value="SYW80089.1"/>
    <property type="molecule type" value="Genomic_DNA"/>
</dbReference>
<dbReference type="SUPFAM" id="SSF53098">
    <property type="entry name" value="Ribonuclease H-like"/>
    <property type="match status" value="1"/>
</dbReference>
<comment type="caution">
    <text evidence="12">The sequence shown here is derived from an EMBL/GenBank/DDBJ whole genome shotgun (WGS) entry which is preliminary data.</text>
</comment>
<comment type="subcellular location">
    <subcellularLocation>
        <location evidence="1">Nucleus</location>
    </subcellularLocation>
</comment>
<feature type="region of interest" description="Disordered" evidence="10">
    <location>
        <begin position="656"/>
        <end position="704"/>
    </location>
</feature>
<dbReference type="SMART" id="SM00479">
    <property type="entry name" value="EXOIII"/>
    <property type="match status" value="1"/>
</dbReference>
<keyword evidence="4" id="KW-0698">rRNA processing</keyword>
<dbReference type="CDD" id="cd06144">
    <property type="entry name" value="REX4_like"/>
    <property type="match status" value="1"/>
</dbReference>
<keyword evidence="6" id="KW-0378">Hydrolase</keyword>
<evidence type="ECO:0000256" key="9">
    <source>
        <dbReference type="ARBA" id="ARBA00025599"/>
    </source>
</evidence>
<feature type="region of interest" description="Disordered" evidence="10">
    <location>
        <begin position="354"/>
        <end position="415"/>
    </location>
</feature>
<dbReference type="PANTHER" id="PTHR12801">
    <property type="entry name" value="RNA EXONUCLEASE REXO1 / RECO3 FAMILY MEMBER-RELATED"/>
    <property type="match status" value="1"/>
</dbReference>
<proteinExistence type="inferred from homology"/>
<evidence type="ECO:0000256" key="2">
    <source>
        <dbReference type="ARBA" id="ARBA00010489"/>
    </source>
</evidence>
<keyword evidence="13" id="KW-1185">Reference proteome</keyword>
<keyword evidence="5" id="KW-0540">Nuclease</keyword>
<comment type="similarity">
    <text evidence="2">Belongs to the REXO4 family.</text>
</comment>
<dbReference type="Pfam" id="PF00929">
    <property type="entry name" value="RNase_T"/>
    <property type="match status" value="1"/>
</dbReference>
<feature type="region of interest" description="Disordered" evidence="10">
    <location>
        <begin position="39"/>
        <end position="79"/>
    </location>
</feature>
<organism evidence="12 13">
    <name type="scientific">Ustilago bromivora</name>
    <dbReference type="NCBI Taxonomy" id="307758"/>
    <lineage>
        <taxon>Eukaryota</taxon>
        <taxon>Fungi</taxon>
        <taxon>Dikarya</taxon>
        <taxon>Basidiomycota</taxon>
        <taxon>Ustilaginomycotina</taxon>
        <taxon>Ustilaginomycetes</taxon>
        <taxon>Ustilaginales</taxon>
        <taxon>Ustilaginaceae</taxon>
        <taxon>Ustilago</taxon>
    </lineage>
</organism>
<sequence>MIKHAYKEKEDLNVCALCGSLFGGVGPAAAARELSQQLQAGGDTNDNNGSDQAGSSTMHQASTSRVPLGSHLDSHTSDQGKADLSYEWMHQAASIPFLSQAPLLFAATLTPLSSTADDPAHISSPASGTSLSAEEPLSLRLCEKLDGLCNQIGSMVGDLPQPEYNLLKKDGASVPLFELFAAMTTNNILTYDFTNHLQEHDLVLGAKSLLHQPDLVGKASTARECRDDWISWVQSITPSPPPSAAMSSIQSAAQEEINVSMAQAVTDAEEQVGGQVGHSVLPISSTGATQEASPANSSHPVLSTAQTSASDRSRKNLLALSSSSSLKTIMKRSATAVSTSAGAGSNWKALKKSLNSDASTSSSSSPARRKASFSSSTKPKGIARTRRSDLNAVSNGHTDRSRTSSPAPKTLPWFAGDISPQDLELVRLTASDRITRSGQWEGLIDCNLKKQIILGGLPEDAAPAKKEPGNYLAIDCEMVGVGEKGCQSLLARVSIVNFHGVTILDRFVRPQEKVTDYRTWVSGVRPRDLKNAPSFSEVQGEVANLIKGKVLVGHAIQNDLKALLVSHPRALIRDTASFPPLRDLAKTKYPSLKKLAKLVLGIDIQMQGESHSSVEDARATMAIFRSQKSKWDETLRSKGHGAFAIGAIDAIDGSSAGKSTSRSMGNKVCKPPANGMAVDPASPTLGKRSMSSSPAAAAAAGGGGERAFQDTLKLKARMAAKADWWKDSI</sequence>
<dbReference type="GO" id="GO:0003676">
    <property type="term" value="F:nucleic acid binding"/>
    <property type="evidence" value="ECO:0007669"/>
    <property type="project" value="InterPro"/>
</dbReference>
<dbReference type="InterPro" id="IPR012337">
    <property type="entry name" value="RNaseH-like_sf"/>
</dbReference>
<dbReference type="GO" id="GO:0006364">
    <property type="term" value="P:rRNA processing"/>
    <property type="evidence" value="ECO:0007669"/>
    <property type="project" value="UniProtKB-KW"/>
</dbReference>
<dbReference type="Proteomes" id="UP000658997">
    <property type="component" value="Unassembled WGS sequence"/>
</dbReference>
<name>A0A8H8QMK3_9BASI</name>
<dbReference type="GO" id="GO:0000027">
    <property type="term" value="P:ribosomal large subunit assembly"/>
    <property type="evidence" value="ECO:0007669"/>
    <property type="project" value="TreeGrafter"/>
</dbReference>
<dbReference type="GO" id="GO:0008408">
    <property type="term" value="F:3'-5' exonuclease activity"/>
    <property type="evidence" value="ECO:0007669"/>
    <property type="project" value="InterPro"/>
</dbReference>
<feature type="compositionally biased region" description="Low complexity" evidence="10">
    <location>
        <begin position="354"/>
        <end position="376"/>
    </location>
</feature>
<comment type="function">
    <text evidence="9">Exoribonuclease involved in ribosome biosynthesis. Involved in the processing of ITS1, the internal transcribed spacer localized between the 18S and 5.8S rRNAs.</text>
</comment>
<feature type="region of interest" description="Disordered" evidence="10">
    <location>
        <begin position="278"/>
        <end position="315"/>
    </location>
</feature>
<accession>A0A8H8QMK3</accession>
<evidence type="ECO:0000313" key="12">
    <source>
        <dbReference type="EMBL" id="SYW80089.1"/>
    </source>
</evidence>
<feature type="compositionally biased region" description="Polar residues" evidence="10">
    <location>
        <begin position="39"/>
        <end position="65"/>
    </location>
</feature>
<evidence type="ECO:0000256" key="8">
    <source>
        <dbReference type="ARBA" id="ARBA00023242"/>
    </source>
</evidence>
<keyword evidence="7" id="KW-0269">Exonuclease</keyword>
<feature type="domain" description="Exonuclease" evidence="11">
    <location>
        <begin position="470"/>
        <end position="633"/>
    </location>
</feature>
<evidence type="ECO:0000256" key="1">
    <source>
        <dbReference type="ARBA" id="ARBA00004123"/>
    </source>
</evidence>
<dbReference type="FunFam" id="3.30.420.10:FF:000007">
    <property type="entry name" value="Interferon-stimulated exonuclease gene 20"/>
    <property type="match status" value="1"/>
</dbReference>
<dbReference type="AlphaFoldDB" id="A0A8H8QMK3"/>
<evidence type="ECO:0000256" key="10">
    <source>
        <dbReference type="SAM" id="MobiDB-lite"/>
    </source>
</evidence>
<dbReference type="GO" id="GO:0005634">
    <property type="term" value="C:nucleus"/>
    <property type="evidence" value="ECO:0007669"/>
    <property type="project" value="UniProtKB-SubCell"/>
</dbReference>